<feature type="domain" description="Dienelactone hydrolase" evidence="1">
    <location>
        <begin position="94"/>
        <end position="304"/>
    </location>
</feature>
<gene>
    <name evidence="3" type="ORF">SAMN02745753_03561</name>
</gene>
<reference evidence="4" key="1">
    <citation type="submission" date="2016-11" db="EMBL/GenBank/DDBJ databases">
        <authorList>
            <person name="Varghese N."/>
            <person name="Submissions S."/>
        </authorList>
    </citation>
    <scope>NUCLEOTIDE SEQUENCE [LARGE SCALE GENOMIC DNA]</scope>
    <source>
        <strain evidence="4">DSM 16579</strain>
    </source>
</reference>
<dbReference type="GO" id="GO:0016787">
    <property type="term" value="F:hydrolase activity"/>
    <property type="evidence" value="ECO:0007669"/>
    <property type="project" value="InterPro"/>
</dbReference>
<keyword evidence="4" id="KW-1185">Reference proteome</keyword>
<dbReference type="STRING" id="1122206.SAMN02745753_03561"/>
<sequence length="307" mass="33698">MTLLTERSTDTSLTSGSIPQEAFDWYDEYAHGDIDRRTFLSRLGTLSVTGLTLSVVAGALTPNYALAEQVSFNDPDIRASYVVYDSPNGHGKARGYLVIPKNVNDDNKAPAVLVAHENRGLNPYIEDVARRLAKAGFIAFAPDALFPLGGYPGNDDKGREMQKTLDGNKIEGDFMDAATLLKKHELSTGKVGMVGFCYGGYLTNALAASMPDTIDAGAPYYGTPAKSNIDKIKAPLQLHFAELDKRVNDTWQDYEAALKANKVDYTAYVYAQANHGFHNDSTARYQEKNAELAWERTISFFKKTLSA</sequence>
<accession>A0A1M5I8X8</accession>
<evidence type="ECO:0000259" key="2">
    <source>
        <dbReference type="Pfam" id="PF23678"/>
    </source>
</evidence>
<dbReference type="Proteomes" id="UP000184517">
    <property type="component" value="Unassembled WGS sequence"/>
</dbReference>
<dbReference type="AlphaFoldDB" id="A0A1M5I8X8"/>
<dbReference type="RefSeq" id="WP_072841005.1">
    <property type="nucleotide sequence ID" value="NZ_FQVF01000018.1"/>
</dbReference>
<dbReference type="InterPro" id="IPR029058">
    <property type="entry name" value="AB_hydrolase_fold"/>
</dbReference>
<protein>
    <submittedName>
        <fullName evidence="3">Carboxymethylenebutenolidase</fullName>
    </submittedName>
</protein>
<dbReference type="Pfam" id="PF01738">
    <property type="entry name" value="DLH"/>
    <property type="match status" value="1"/>
</dbReference>
<dbReference type="PANTHER" id="PTHR46623">
    <property type="entry name" value="CARBOXYMETHYLENEBUTENOLIDASE-RELATED"/>
    <property type="match status" value="1"/>
</dbReference>
<dbReference type="OrthoDB" id="9787933at2"/>
<dbReference type="InterPro" id="IPR002925">
    <property type="entry name" value="Dienelactn_hydro"/>
</dbReference>
<name>A0A1M5I8X8_9GAMM</name>
<dbReference type="Pfam" id="PF23678">
    <property type="entry name" value="YqhI"/>
    <property type="match status" value="1"/>
</dbReference>
<proteinExistence type="predicted"/>
<organism evidence="3 4">
    <name type="scientific">Marinomonas polaris DSM 16579</name>
    <dbReference type="NCBI Taxonomy" id="1122206"/>
    <lineage>
        <taxon>Bacteria</taxon>
        <taxon>Pseudomonadati</taxon>
        <taxon>Pseudomonadota</taxon>
        <taxon>Gammaproteobacteria</taxon>
        <taxon>Oceanospirillales</taxon>
        <taxon>Oceanospirillaceae</taxon>
        <taxon>Marinomonas</taxon>
    </lineage>
</organism>
<dbReference type="SUPFAM" id="SSF53474">
    <property type="entry name" value="alpha/beta-Hydrolases"/>
    <property type="match status" value="1"/>
</dbReference>
<evidence type="ECO:0000259" key="1">
    <source>
        <dbReference type="Pfam" id="PF01738"/>
    </source>
</evidence>
<dbReference type="InterPro" id="IPR051049">
    <property type="entry name" value="Dienelactone_hydrolase-like"/>
</dbReference>
<feature type="domain" description="YqhI" evidence="2">
    <location>
        <begin position="12"/>
        <end position="42"/>
    </location>
</feature>
<dbReference type="Gene3D" id="3.40.50.1820">
    <property type="entry name" value="alpha/beta hydrolase"/>
    <property type="match status" value="1"/>
</dbReference>
<dbReference type="InterPro" id="IPR006311">
    <property type="entry name" value="TAT_signal"/>
</dbReference>
<evidence type="ECO:0000313" key="4">
    <source>
        <dbReference type="Proteomes" id="UP000184517"/>
    </source>
</evidence>
<dbReference type="InterPro" id="IPR057802">
    <property type="entry name" value="YqhI_dom"/>
</dbReference>
<evidence type="ECO:0000313" key="3">
    <source>
        <dbReference type="EMBL" id="SHG24677.1"/>
    </source>
</evidence>
<dbReference type="EMBL" id="FQVF01000018">
    <property type="protein sequence ID" value="SHG24677.1"/>
    <property type="molecule type" value="Genomic_DNA"/>
</dbReference>
<dbReference type="PANTHER" id="PTHR46623:SF6">
    <property type="entry name" value="ALPHA_BETA-HYDROLASES SUPERFAMILY PROTEIN"/>
    <property type="match status" value="1"/>
</dbReference>
<dbReference type="PROSITE" id="PS51318">
    <property type="entry name" value="TAT"/>
    <property type="match status" value="1"/>
</dbReference>